<feature type="compositionally biased region" description="Basic and acidic residues" evidence="3">
    <location>
        <begin position="103"/>
        <end position="115"/>
    </location>
</feature>
<name>A0A061D5F8_BABBI</name>
<dbReference type="AlphaFoldDB" id="A0A061D5F8"/>
<dbReference type="PANTHER" id="PTHR48037">
    <property type="entry name" value="ATPASE E1"/>
    <property type="match status" value="1"/>
</dbReference>
<dbReference type="InterPro" id="IPR000504">
    <property type="entry name" value="RRM_dom"/>
</dbReference>
<dbReference type="Proteomes" id="UP000033188">
    <property type="component" value="Chromosome 2"/>
</dbReference>
<protein>
    <submittedName>
        <fullName evidence="5">RNA recognition motif (RRM)-containing protein, putative</fullName>
    </submittedName>
</protein>
<gene>
    <name evidence="5" type="ORF">BBBOND_0210990</name>
</gene>
<dbReference type="Pfam" id="PF00076">
    <property type="entry name" value="RRM_1"/>
    <property type="match status" value="1"/>
</dbReference>
<dbReference type="CDD" id="cd12347">
    <property type="entry name" value="RRM_PPIE"/>
    <property type="match status" value="1"/>
</dbReference>
<dbReference type="Gene3D" id="3.30.70.330">
    <property type="match status" value="1"/>
</dbReference>
<evidence type="ECO:0000256" key="3">
    <source>
        <dbReference type="SAM" id="MobiDB-lite"/>
    </source>
</evidence>
<dbReference type="GeneID" id="24564492"/>
<organism evidence="5 6">
    <name type="scientific">Babesia bigemina</name>
    <dbReference type="NCBI Taxonomy" id="5866"/>
    <lineage>
        <taxon>Eukaryota</taxon>
        <taxon>Sar</taxon>
        <taxon>Alveolata</taxon>
        <taxon>Apicomplexa</taxon>
        <taxon>Aconoidasida</taxon>
        <taxon>Piroplasmida</taxon>
        <taxon>Babesiidae</taxon>
        <taxon>Babesia</taxon>
    </lineage>
</organism>
<keyword evidence="6" id="KW-1185">Reference proteome</keyword>
<accession>A0A061D5F8</accession>
<evidence type="ECO:0000313" key="6">
    <source>
        <dbReference type="Proteomes" id="UP000033188"/>
    </source>
</evidence>
<dbReference type="SUPFAM" id="SSF54928">
    <property type="entry name" value="RNA-binding domain, RBD"/>
    <property type="match status" value="1"/>
</dbReference>
<dbReference type="InterPro" id="IPR012677">
    <property type="entry name" value="Nucleotide-bd_a/b_plait_sf"/>
</dbReference>
<sequence>MADTSGQKRTLFVRELADEVNKEILYAAFLPFGNILNIDMPVDKEKGTNRGIAFIEFEDEEDAKHAIFNHNESELYGRVIKVAYSTKSHVKHARTAGVRHRAVWHDDPTFGHDLRPDDEDAPAAEQSKPEQPPQQ</sequence>
<dbReference type="GO" id="GO:0003723">
    <property type="term" value="F:RNA binding"/>
    <property type="evidence" value="ECO:0007669"/>
    <property type="project" value="UniProtKB-UniRule"/>
</dbReference>
<keyword evidence="1 2" id="KW-0694">RNA-binding</keyword>
<dbReference type="PANTHER" id="PTHR48037:SF1">
    <property type="entry name" value="RRM DOMAIN-CONTAINING PROTEIN"/>
    <property type="match status" value="1"/>
</dbReference>
<evidence type="ECO:0000256" key="1">
    <source>
        <dbReference type="ARBA" id="ARBA00022884"/>
    </source>
</evidence>
<proteinExistence type="predicted"/>
<reference evidence="6" key="1">
    <citation type="submission" date="2014-06" db="EMBL/GenBank/DDBJ databases">
        <authorList>
            <person name="Aslett M."/>
            <person name="De Silva N."/>
        </authorList>
    </citation>
    <scope>NUCLEOTIDE SEQUENCE [LARGE SCALE GENOMIC DNA]</scope>
    <source>
        <strain evidence="6">Bond</strain>
    </source>
</reference>
<evidence type="ECO:0000256" key="2">
    <source>
        <dbReference type="PROSITE-ProRule" id="PRU00176"/>
    </source>
</evidence>
<dbReference type="OrthoDB" id="193499at2759"/>
<dbReference type="RefSeq" id="XP_012768137.1">
    <property type="nucleotide sequence ID" value="XM_012912683.1"/>
</dbReference>
<feature type="region of interest" description="Disordered" evidence="3">
    <location>
        <begin position="96"/>
        <end position="135"/>
    </location>
</feature>
<dbReference type="VEuPathDB" id="PiroplasmaDB:BBBOND_0210990"/>
<feature type="domain" description="RRM" evidence="4">
    <location>
        <begin position="9"/>
        <end position="87"/>
    </location>
</feature>
<dbReference type="PROSITE" id="PS50102">
    <property type="entry name" value="RRM"/>
    <property type="match status" value="1"/>
</dbReference>
<dbReference type="EMBL" id="LK391708">
    <property type="protein sequence ID" value="CDR95951.1"/>
    <property type="molecule type" value="Genomic_DNA"/>
</dbReference>
<evidence type="ECO:0000259" key="4">
    <source>
        <dbReference type="PROSITE" id="PS50102"/>
    </source>
</evidence>
<dbReference type="STRING" id="5866.A0A061D5F8"/>
<dbReference type="OMA" id="YKPVWID"/>
<dbReference type="InterPro" id="IPR035979">
    <property type="entry name" value="RBD_domain_sf"/>
</dbReference>
<evidence type="ECO:0000313" key="5">
    <source>
        <dbReference type="EMBL" id="CDR95951.1"/>
    </source>
</evidence>
<dbReference type="KEGG" id="bbig:BBBOND_0210990"/>
<dbReference type="SMART" id="SM00360">
    <property type="entry name" value="RRM"/>
    <property type="match status" value="1"/>
</dbReference>
<dbReference type="InterPro" id="IPR034168">
    <property type="entry name" value="PPIE_RRM"/>
</dbReference>